<dbReference type="RefSeq" id="WP_382166248.1">
    <property type="nucleotide sequence ID" value="NZ_JBHTBR010000002.1"/>
</dbReference>
<dbReference type="InterPro" id="IPR011053">
    <property type="entry name" value="Single_hybrid_motif"/>
</dbReference>
<name>A0ABW2IJR4_9PROT</name>
<dbReference type="InterPro" id="IPR000089">
    <property type="entry name" value="Biotin_lipoyl"/>
</dbReference>
<dbReference type="Gene3D" id="2.40.50.100">
    <property type="match status" value="1"/>
</dbReference>
<dbReference type="InterPro" id="IPR033753">
    <property type="entry name" value="GCV_H/Fam206"/>
</dbReference>
<keyword evidence="4" id="KW-1185">Reference proteome</keyword>
<gene>
    <name evidence="3" type="ORF">ACFQS8_05440</name>
</gene>
<dbReference type="CDD" id="cd06848">
    <property type="entry name" value="GCS_H"/>
    <property type="match status" value="1"/>
</dbReference>
<evidence type="ECO:0000313" key="4">
    <source>
        <dbReference type="Proteomes" id="UP001596492"/>
    </source>
</evidence>
<dbReference type="Proteomes" id="UP001596492">
    <property type="component" value="Unassembled WGS sequence"/>
</dbReference>
<dbReference type="PANTHER" id="PTHR11715">
    <property type="entry name" value="GLYCINE CLEAVAGE SYSTEM H PROTEIN"/>
    <property type="match status" value="1"/>
</dbReference>
<dbReference type="PROSITE" id="PS50968">
    <property type="entry name" value="BIOTINYL_LIPOYL"/>
    <property type="match status" value="1"/>
</dbReference>
<feature type="domain" description="Lipoyl-binding" evidence="2">
    <location>
        <begin position="18"/>
        <end position="102"/>
    </location>
</feature>
<evidence type="ECO:0000259" key="2">
    <source>
        <dbReference type="PROSITE" id="PS50968"/>
    </source>
</evidence>
<keyword evidence="1" id="KW-0450">Lipoyl</keyword>
<dbReference type="SUPFAM" id="SSF51230">
    <property type="entry name" value="Single hybrid motif"/>
    <property type="match status" value="1"/>
</dbReference>
<sequence length="124" mass="13440">MTKLYTEDHEWVSVDGDVATIGVSAYAAQQLGDDIVAAEDLLAVGDDVSKGDILFVFEKAKAAVEVYAPVSGEVTEMNAFLEGDSESFHDNLMAVEWLYKVKMSDASEVEGLMDEAAYKAFCEA</sequence>
<reference evidence="4" key="1">
    <citation type="journal article" date="2019" name="Int. J. Syst. Evol. Microbiol.">
        <title>The Global Catalogue of Microorganisms (GCM) 10K type strain sequencing project: providing services to taxonomists for standard genome sequencing and annotation.</title>
        <authorList>
            <consortium name="The Broad Institute Genomics Platform"/>
            <consortium name="The Broad Institute Genome Sequencing Center for Infectious Disease"/>
            <person name="Wu L."/>
            <person name="Ma J."/>
        </authorList>
    </citation>
    <scope>NUCLEOTIDE SEQUENCE [LARGE SCALE GENOMIC DNA]</scope>
    <source>
        <strain evidence="4">CCUG 51308</strain>
    </source>
</reference>
<dbReference type="InterPro" id="IPR002930">
    <property type="entry name" value="GCV_H"/>
</dbReference>
<accession>A0ABW2IJR4</accession>
<proteinExistence type="predicted"/>
<evidence type="ECO:0000256" key="1">
    <source>
        <dbReference type="ARBA" id="ARBA00022823"/>
    </source>
</evidence>
<protein>
    <submittedName>
        <fullName evidence="3">Glycine cleavage system protein H</fullName>
    </submittedName>
</protein>
<dbReference type="PANTHER" id="PTHR11715:SF3">
    <property type="entry name" value="GLYCINE CLEAVAGE SYSTEM H PROTEIN-RELATED"/>
    <property type="match status" value="1"/>
</dbReference>
<comment type="caution">
    <text evidence="3">The sequence shown here is derived from an EMBL/GenBank/DDBJ whole genome shotgun (WGS) entry which is preliminary data.</text>
</comment>
<evidence type="ECO:0000313" key="3">
    <source>
        <dbReference type="EMBL" id="MFC7291050.1"/>
    </source>
</evidence>
<dbReference type="EMBL" id="JBHTBR010000002">
    <property type="protein sequence ID" value="MFC7291050.1"/>
    <property type="molecule type" value="Genomic_DNA"/>
</dbReference>
<organism evidence="3 4">
    <name type="scientific">Hirschia litorea</name>
    <dbReference type="NCBI Taxonomy" id="1199156"/>
    <lineage>
        <taxon>Bacteria</taxon>
        <taxon>Pseudomonadati</taxon>
        <taxon>Pseudomonadota</taxon>
        <taxon>Alphaproteobacteria</taxon>
        <taxon>Hyphomonadales</taxon>
        <taxon>Hyphomonadaceae</taxon>
        <taxon>Hirschia</taxon>
    </lineage>
</organism>
<dbReference type="Pfam" id="PF01597">
    <property type="entry name" value="GCV_H"/>
    <property type="match status" value="1"/>
</dbReference>